<protein>
    <submittedName>
        <fullName evidence="5">Putative DNA primase</fullName>
    </submittedName>
</protein>
<dbReference type="InterPro" id="IPR014015">
    <property type="entry name" value="Helicase_SF3_DNA-vir"/>
</dbReference>
<keyword evidence="2" id="KW-0378">Hydrolase</keyword>
<dbReference type="Gene3D" id="3.40.50.300">
    <property type="entry name" value="P-loop containing nucleotide triphosphate hydrolases"/>
    <property type="match status" value="1"/>
</dbReference>
<dbReference type="SMART" id="SM00885">
    <property type="entry name" value="D5_N"/>
    <property type="match status" value="1"/>
</dbReference>
<dbReference type="InterPro" id="IPR006500">
    <property type="entry name" value="Helicase_put_C_phage/plasmid"/>
</dbReference>
<dbReference type="InterPro" id="IPR045455">
    <property type="entry name" value="NrS-1_pol-like_helicase"/>
</dbReference>
<dbReference type="InterPro" id="IPR014818">
    <property type="entry name" value="Phage/plasmid_primase_P4_C"/>
</dbReference>
<dbReference type="NCBIfam" id="TIGR01613">
    <property type="entry name" value="primase_Cterm"/>
    <property type="match status" value="1"/>
</dbReference>
<keyword evidence="1" id="KW-0547">Nucleotide-binding</keyword>
<dbReference type="GO" id="GO:0016787">
    <property type="term" value="F:hydrolase activity"/>
    <property type="evidence" value="ECO:0007669"/>
    <property type="project" value="UniProtKB-KW"/>
</dbReference>
<reference evidence="5" key="1">
    <citation type="submission" date="2020-03" db="EMBL/GenBank/DDBJ databases">
        <title>The deep terrestrial virosphere.</title>
        <authorList>
            <person name="Holmfeldt K."/>
            <person name="Nilsson E."/>
            <person name="Simone D."/>
            <person name="Lopez-Fernandez M."/>
            <person name="Wu X."/>
            <person name="de Brujin I."/>
            <person name="Lundin D."/>
            <person name="Andersson A."/>
            <person name="Bertilsson S."/>
            <person name="Dopson M."/>
        </authorList>
    </citation>
    <scope>NUCLEOTIDE SEQUENCE</scope>
    <source>
        <strain evidence="5">MM415B02868</strain>
    </source>
</reference>
<dbReference type="InterPro" id="IPR051620">
    <property type="entry name" value="ORF904-like_C"/>
</dbReference>
<dbReference type="AlphaFoldDB" id="A0A6M3L2N9"/>
<gene>
    <name evidence="5" type="ORF">MM415B02868_0002</name>
</gene>
<proteinExistence type="predicted"/>
<dbReference type="SUPFAM" id="SSF52540">
    <property type="entry name" value="P-loop containing nucleoside triphosphate hydrolases"/>
    <property type="match status" value="1"/>
</dbReference>
<dbReference type="PROSITE" id="PS51206">
    <property type="entry name" value="SF3_HELICASE_1"/>
    <property type="match status" value="1"/>
</dbReference>
<evidence type="ECO:0000256" key="2">
    <source>
        <dbReference type="ARBA" id="ARBA00022801"/>
    </source>
</evidence>
<organism evidence="5">
    <name type="scientific">viral metagenome</name>
    <dbReference type="NCBI Taxonomy" id="1070528"/>
    <lineage>
        <taxon>unclassified sequences</taxon>
        <taxon>metagenomes</taxon>
        <taxon>organismal metagenomes</taxon>
    </lineage>
</organism>
<evidence type="ECO:0000256" key="3">
    <source>
        <dbReference type="ARBA" id="ARBA00022840"/>
    </source>
</evidence>
<evidence type="ECO:0000259" key="4">
    <source>
        <dbReference type="PROSITE" id="PS51206"/>
    </source>
</evidence>
<feature type="domain" description="SF3 helicase" evidence="4">
    <location>
        <begin position="162"/>
        <end position="321"/>
    </location>
</feature>
<evidence type="ECO:0000256" key="1">
    <source>
        <dbReference type="ARBA" id="ARBA00022741"/>
    </source>
</evidence>
<evidence type="ECO:0000313" key="5">
    <source>
        <dbReference type="EMBL" id="QJA87931.1"/>
    </source>
</evidence>
<keyword evidence="3" id="KW-0067">ATP-binding</keyword>
<dbReference type="Pfam" id="PF19263">
    <property type="entry name" value="DUF5906"/>
    <property type="match status" value="1"/>
</dbReference>
<name>A0A6M3L2N9_9ZZZZ</name>
<dbReference type="GO" id="GO:0005524">
    <property type="term" value="F:ATP binding"/>
    <property type="evidence" value="ECO:0007669"/>
    <property type="project" value="UniProtKB-KW"/>
</dbReference>
<dbReference type="EMBL" id="MT142742">
    <property type="protein sequence ID" value="QJA87931.1"/>
    <property type="molecule type" value="Genomic_DNA"/>
</dbReference>
<dbReference type="Pfam" id="PF08706">
    <property type="entry name" value="D5_N"/>
    <property type="match status" value="1"/>
</dbReference>
<sequence length="447" mass="50993">MKTSDANNAGLLIEQFDGNMLYCPEMRSWYGWDGKRWVPDSGQIYQVAKRVAGVWDNEAKECDNTTRKNLLKFSTYCESLVGLKAMIHLAQMDADIQINTNAFDRNPMVLNADNGMIDMEAMKYVDFDSREFITHKADVSYVRGARNKIWESFLEDIIPSEETRLFVQAAVGYSVTGLTNEDKVFILFGDGCNGKSTFVSTIINLLGTYASQASSDLLLRKRSSGPRNDMFVLMGKRFVAATETGESCQLDENVIKQMTSGERVSVNPKYKSQLEFTPTWKTWLSTNHEPSITGTDFAIRRRLLLIPFNVQIPSNKIDVKLRTYLANNYEGRSGILNWILDGVQLWRDNGLLLPEQVLNFTKCYHDDQDSIGHFVTERCIVEEGAMVAKNTLFSAYVAYCKQVNEKIRTKNAFGRYFKSENFSEVRDAQSRCWVGVRLDDRIEIYSK</sequence>
<dbReference type="PANTHER" id="PTHR35372:SF2">
    <property type="entry name" value="SF3 HELICASE DOMAIN-CONTAINING PROTEIN"/>
    <property type="match status" value="1"/>
</dbReference>
<dbReference type="PANTHER" id="PTHR35372">
    <property type="entry name" value="ATP BINDING PROTEIN-RELATED"/>
    <property type="match status" value="1"/>
</dbReference>
<dbReference type="InterPro" id="IPR027417">
    <property type="entry name" value="P-loop_NTPase"/>
</dbReference>
<accession>A0A6M3L2N9</accession>